<dbReference type="AlphaFoldDB" id="A0A5M6D8Q0"/>
<evidence type="ECO:0000256" key="3">
    <source>
        <dbReference type="ARBA" id="ARBA00022801"/>
    </source>
</evidence>
<dbReference type="RefSeq" id="WP_150077436.1">
    <property type="nucleotide sequence ID" value="NZ_VWOX01000008.1"/>
</dbReference>
<dbReference type="InterPro" id="IPR017850">
    <property type="entry name" value="Alkaline_phosphatase_core_sf"/>
</dbReference>
<evidence type="ECO:0000256" key="5">
    <source>
        <dbReference type="SAM" id="MobiDB-lite"/>
    </source>
</evidence>
<feature type="chain" id="PRO_5024406404" evidence="6">
    <location>
        <begin position="30"/>
        <end position="492"/>
    </location>
</feature>
<evidence type="ECO:0000313" key="8">
    <source>
        <dbReference type="EMBL" id="KAA5542289.1"/>
    </source>
</evidence>
<comment type="caution">
    <text evidence="8">The sequence shown here is derived from an EMBL/GenBank/DDBJ whole genome shotgun (WGS) entry which is preliminary data.</text>
</comment>
<feature type="domain" description="Sulfatase N-terminal" evidence="7">
    <location>
        <begin position="32"/>
        <end position="332"/>
    </location>
</feature>
<evidence type="ECO:0000256" key="4">
    <source>
        <dbReference type="ARBA" id="ARBA00022837"/>
    </source>
</evidence>
<dbReference type="SUPFAM" id="SSF53649">
    <property type="entry name" value="Alkaline phosphatase-like"/>
    <property type="match status" value="1"/>
</dbReference>
<dbReference type="Gene3D" id="3.40.720.10">
    <property type="entry name" value="Alkaline Phosphatase, subunit A"/>
    <property type="match status" value="1"/>
</dbReference>
<dbReference type="Proteomes" id="UP000324479">
    <property type="component" value="Unassembled WGS sequence"/>
</dbReference>
<dbReference type="CDD" id="cd16027">
    <property type="entry name" value="SGSH"/>
    <property type="match status" value="1"/>
</dbReference>
<comment type="similarity">
    <text evidence="1">Belongs to the sulfatase family.</text>
</comment>
<keyword evidence="2" id="KW-0479">Metal-binding</keyword>
<dbReference type="GO" id="GO:0046872">
    <property type="term" value="F:metal ion binding"/>
    <property type="evidence" value="ECO:0007669"/>
    <property type="project" value="UniProtKB-KW"/>
</dbReference>
<gene>
    <name evidence="8" type="ORF">FYK55_15940</name>
</gene>
<dbReference type="InterPro" id="IPR000917">
    <property type="entry name" value="Sulfatase_N"/>
</dbReference>
<evidence type="ECO:0000256" key="2">
    <source>
        <dbReference type="ARBA" id="ARBA00022723"/>
    </source>
</evidence>
<dbReference type="PANTHER" id="PTHR42693">
    <property type="entry name" value="ARYLSULFATASE FAMILY MEMBER"/>
    <property type="match status" value="1"/>
</dbReference>
<dbReference type="PROSITE" id="PS00523">
    <property type="entry name" value="SULFATASE_1"/>
    <property type="match status" value="1"/>
</dbReference>
<feature type="region of interest" description="Disordered" evidence="5">
    <location>
        <begin position="202"/>
        <end position="223"/>
    </location>
</feature>
<proteinExistence type="inferred from homology"/>
<protein>
    <submittedName>
        <fullName evidence="8">Sulfatase</fullName>
    </submittedName>
</protein>
<dbReference type="EMBL" id="VWOX01000008">
    <property type="protein sequence ID" value="KAA5542289.1"/>
    <property type="molecule type" value="Genomic_DNA"/>
</dbReference>
<reference evidence="8 9" key="1">
    <citation type="submission" date="2019-08" db="EMBL/GenBank/DDBJ databases">
        <authorList>
            <person name="Dhanesh K."/>
            <person name="Kumar G."/>
            <person name="Sasikala C."/>
            <person name="Venkata Ramana C."/>
        </authorList>
    </citation>
    <scope>NUCLEOTIDE SEQUENCE [LARGE SCALE GENOMIC DNA]</scope>
    <source>
        <strain evidence="8 9">JC645</strain>
    </source>
</reference>
<keyword evidence="4" id="KW-0106">Calcium</keyword>
<sequence>MIQELRRRAAAICCTLSSLVLVGSGVAAAKSPNLLLITADDLGVQLGCYGDSQAQTPRLDELSRSAVRFEVAHVAQASCSPSRSAMLTGLYPHANGQYGLANALSDLPPARKFHLHGEVQSRTLPNILKRSGYRTAVIGKLHVNPESSFTLDVKDNSGFGSRQIRDQAELARNFIQDSGGQPWFLMFNVFDPHVQAVRKNGRRTGRTEFPDQVDGIPEQPRTADSVNAFPFQGVDNDKMLSRVAGYYNCVRRADAGIGMMLDVLKETGHEDDTVLIILGDHGPPVGRGKTTCYEAGLRVPFLVRWPGVSQPHASKRLVSAVDIVPTFLDAAGLPIPEDLHGASLRPVLTDRPDESTDWRTHLFAEFQFHGGTPYFPRRSVRTQRYKLIHNPLSATARPAPSVDGCPAPALALQREPSSPVRKIFERLQSPPEWELYDLQHDPWEWNNLADDPDMKTELAKLQAALKQWRADTSDPFRDAEFVDALLQRIASP</sequence>
<dbReference type="PANTHER" id="PTHR42693:SF53">
    <property type="entry name" value="ENDO-4-O-SULFATASE"/>
    <property type="match status" value="1"/>
</dbReference>
<organism evidence="8 9">
    <name type="scientific">Roseiconus nitratireducens</name>
    <dbReference type="NCBI Taxonomy" id="2605748"/>
    <lineage>
        <taxon>Bacteria</taxon>
        <taxon>Pseudomonadati</taxon>
        <taxon>Planctomycetota</taxon>
        <taxon>Planctomycetia</taxon>
        <taxon>Pirellulales</taxon>
        <taxon>Pirellulaceae</taxon>
        <taxon>Roseiconus</taxon>
    </lineage>
</organism>
<dbReference type="GO" id="GO:0004065">
    <property type="term" value="F:arylsulfatase activity"/>
    <property type="evidence" value="ECO:0007669"/>
    <property type="project" value="TreeGrafter"/>
</dbReference>
<dbReference type="InterPro" id="IPR024607">
    <property type="entry name" value="Sulfatase_CS"/>
</dbReference>
<dbReference type="Pfam" id="PF00884">
    <property type="entry name" value="Sulfatase"/>
    <property type="match status" value="1"/>
</dbReference>
<evidence type="ECO:0000256" key="6">
    <source>
        <dbReference type="SAM" id="SignalP"/>
    </source>
</evidence>
<name>A0A5M6D8Q0_9BACT</name>
<accession>A0A5M6D8Q0</accession>
<evidence type="ECO:0000313" key="9">
    <source>
        <dbReference type="Proteomes" id="UP000324479"/>
    </source>
</evidence>
<evidence type="ECO:0000256" key="1">
    <source>
        <dbReference type="ARBA" id="ARBA00008779"/>
    </source>
</evidence>
<keyword evidence="9" id="KW-1185">Reference proteome</keyword>
<evidence type="ECO:0000259" key="7">
    <source>
        <dbReference type="Pfam" id="PF00884"/>
    </source>
</evidence>
<dbReference type="InterPro" id="IPR050738">
    <property type="entry name" value="Sulfatase"/>
</dbReference>
<keyword evidence="3" id="KW-0378">Hydrolase</keyword>
<keyword evidence="6" id="KW-0732">Signal</keyword>
<feature type="signal peptide" evidence="6">
    <location>
        <begin position="1"/>
        <end position="29"/>
    </location>
</feature>